<dbReference type="InterPro" id="IPR007844">
    <property type="entry name" value="AsmA"/>
</dbReference>
<dbReference type="PANTHER" id="PTHR30441">
    <property type="entry name" value="DUF748 DOMAIN-CONTAINING PROTEIN"/>
    <property type="match status" value="1"/>
</dbReference>
<organism evidence="4 5">
    <name type="scientific">Rhizobium deserti</name>
    <dbReference type="NCBI Taxonomy" id="2547961"/>
    <lineage>
        <taxon>Bacteria</taxon>
        <taxon>Pseudomonadati</taxon>
        <taxon>Pseudomonadota</taxon>
        <taxon>Alphaproteobacteria</taxon>
        <taxon>Hyphomicrobiales</taxon>
        <taxon>Rhizobiaceae</taxon>
        <taxon>Rhizobium/Agrobacterium group</taxon>
        <taxon>Rhizobium</taxon>
    </lineage>
</organism>
<keyword evidence="2" id="KW-1133">Transmembrane helix</keyword>
<keyword evidence="2" id="KW-0812">Transmembrane</keyword>
<feature type="domain" description="AsmA" evidence="3">
    <location>
        <begin position="35"/>
        <end position="241"/>
    </location>
</feature>
<feature type="compositionally biased region" description="Polar residues" evidence="1">
    <location>
        <begin position="603"/>
        <end position="615"/>
    </location>
</feature>
<gene>
    <name evidence="4" type="ORF">E2F50_12380</name>
</gene>
<reference evidence="4 5" key="1">
    <citation type="submission" date="2019-03" db="EMBL/GenBank/DDBJ databases">
        <title>Rhizobium sp. nov., an bacterium isolated from biocrust in Mu Us Desert.</title>
        <authorList>
            <person name="Lixiong L."/>
        </authorList>
    </citation>
    <scope>NUCLEOTIDE SEQUENCE [LARGE SCALE GENOMIC DNA]</scope>
    <source>
        <strain evidence="4 5">SPY-1</strain>
    </source>
</reference>
<evidence type="ECO:0000256" key="1">
    <source>
        <dbReference type="SAM" id="MobiDB-lite"/>
    </source>
</evidence>
<dbReference type="Pfam" id="PF05170">
    <property type="entry name" value="AsmA"/>
    <property type="match status" value="1"/>
</dbReference>
<feature type="region of interest" description="Disordered" evidence="1">
    <location>
        <begin position="603"/>
        <end position="626"/>
    </location>
</feature>
<name>A0A4R5UGP3_9HYPH</name>
<dbReference type="RefSeq" id="WP_133316482.1">
    <property type="nucleotide sequence ID" value="NZ_SMTL01000003.1"/>
</dbReference>
<dbReference type="Proteomes" id="UP000295238">
    <property type="component" value="Unassembled WGS sequence"/>
</dbReference>
<feature type="transmembrane region" description="Helical" evidence="2">
    <location>
        <begin position="37"/>
        <end position="58"/>
    </location>
</feature>
<dbReference type="EMBL" id="SMTL01000003">
    <property type="protein sequence ID" value="TDK35059.1"/>
    <property type="molecule type" value="Genomic_DNA"/>
</dbReference>
<evidence type="ECO:0000313" key="5">
    <source>
        <dbReference type="Proteomes" id="UP000295238"/>
    </source>
</evidence>
<comment type="caution">
    <text evidence="4">The sequence shown here is derived from an EMBL/GenBank/DDBJ whole genome shotgun (WGS) entry which is preliminary data.</text>
</comment>
<dbReference type="InterPro" id="IPR052894">
    <property type="entry name" value="AsmA-related"/>
</dbReference>
<dbReference type="AlphaFoldDB" id="A0A4R5UGP3"/>
<dbReference type="GO" id="GO:0090313">
    <property type="term" value="P:regulation of protein targeting to membrane"/>
    <property type="evidence" value="ECO:0007669"/>
    <property type="project" value="TreeGrafter"/>
</dbReference>
<dbReference type="OrthoDB" id="225437at2"/>
<keyword evidence="2" id="KW-0472">Membrane</keyword>
<evidence type="ECO:0000256" key="2">
    <source>
        <dbReference type="SAM" id="Phobius"/>
    </source>
</evidence>
<protein>
    <submittedName>
        <fullName evidence="4">AsmA family protein</fullName>
    </submittedName>
</protein>
<evidence type="ECO:0000313" key="4">
    <source>
        <dbReference type="EMBL" id="TDK35059.1"/>
    </source>
</evidence>
<proteinExistence type="predicted"/>
<keyword evidence="5" id="KW-1185">Reference proteome</keyword>
<dbReference type="PANTHER" id="PTHR30441:SF4">
    <property type="entry name" value="PROTEIN ASMA"/>
    <property type="match status" value="1"/>
</dbReference>
<accession>A0A4R5UGP3</accession>
<sequence>MRNRWVSYIGLLMLTNATGYLRKNLGRPLTPRWRRALMVGFFALALFAAFQILAPFLISSALVRENMEKAVAQWTGHTVSIEGEPDLRFWPKPRITLKGITIRKQVDGGERVLGRIARLSASFDLLGAVTGQPEFKNFRMTDAKIFVIRASDGRLDWANDGLLSRAVRNATASASGQLLDEAADAPIGEIRIRNGSIEITSQSDGQKLVIDEIDGELRWPHLSEGARLQALAKVGKHPLTLDISSTQPLLLLSGKSGNTVGTIQSDLFKARFSGVANLATHGFLSGETELSTPDFSALVKWTGLDLPVAAQLKTLSLQARLVTNNDTLRFDNLSLDVNDVQATGILDLSFPAANRPRLTGTLAVGSIDFSPVFATLAPSMIEGGDEARLLRSGLELDLRLSASQAKLGPFQLEEVAIGLMNIGEQSRLDILDSDFEGGRLTGRVATIKEGPEGGVAVRLSVHDADFPNIIERLGLRGPLPAAPGSLEVSVDVASPSNLAAWRNAKGSVRFSARQGILPGVNLTAIRQLAGQKPYFSLSEAVAGAFEFESIDVTADLANGSADINQGRIVGPSETMLFTGVIPYVNNSLALSATIQSTTVQSNIGQSNIGQPTEGQPSGIPPPSPASVFFIGGSWPDPVIWPISPNAQKPLQ</sequence>
<evidence type="ECO:0000259" key="3">
    <source>
        <dbReference type="Pfam" id="PF05170"/>
    </source>
</evidence>
<dbReference type="GO" id="GO:0005886">
    <property type="term" value="C:plasma membrane"/>
    <property type="evidence" value="ECO:0007669"/>
    <property type="project" value="TreeGrafter"/>
</dbReference>